<gene>
    <name evidence="9" type="ORF">NE237_030552</name>
</gene>
<keyword evidence="8" id="KW-0472">Membrane</keyword>
<dbReference type="GO" id="GO:0005666">
    <property type="term" value="C:RNA polymerase III complex"/>
    <property type="evidence" value="ECO:0007669"/>
    <property type="project" value="InterPro"/>
</dbReference>
<sequence>MDSISWVLVLRFVYFPRSSFPLRRPCRLSFAYRHRPPSLLAEMGQTPANKRKQPDSKSTPRVSDFEQVLYDLIKSKQDMGIKKWEMTREANLPNDVVTKCLKSLIAKKLIREVENFRNKGKRHNIYMAAEFKPSTEVTGGSWYVNGNLDTEFIQALKDLCLKYVYRIKVATTEVITESIRRSGIINVECSTQKIAEMLQVLVLDNEIMEMQSSEIQDWKGQDSGTLAKDLEWFREQGYTILEPSSPGISYARYLEDLSEKDPQAFLCHFYNIYFAHTAGERMIGRKVAEKILDNKELEFYKWDGDLAHLLQGVTEKLNKVAEVGFFMPLLLILPLIYSTWIWL</sequence>
<evidence type="ECO:0000313" key="9">
    <source>
        <dbReference type="EMBL" id="KAJ4953720.1"/>
    </source>
</evidence>
<evidence type="ECO:0000256" key="1">
    <source>
        <dbReference type="ARBA" id="ARBA00006134"/>
    </source>
</evidence>
<dbReference type="InterPro" id="IPR002051">
    <property type="entry name" value="Haem_Oase"/>
</dbReference>
<protein>
    <recommendedName>
        <fullName evidence="2">heme oxygenase (biliverdin-producing)</fullName>
        <ecNumber evidence="2">1.14.14.18</ecNumber>
    </recommendedName>
</protein>
<dbReference type="Gene3D" id="1.10.10.10">
    <property type="entry name" value="Winged helix-like DNA-binding domain superfamily/Winged helix DNA-binding domain"/>
    <property type="match status" value="1"/>
</dbReference>
<dbReference type="PANTHER" id="PTHR35703">
    <property type="entry name" value="HEME OXYGENASE 1, CHLOROPLASTIC-RELATED"/>
    <property type="match status" value="1"/>
</dbReference>
<dbReference type="EMBL" id="JAMYWD010000012">
    <property type="protein sequence ID" value="KAJ4953720.1"/>
    <property type="molecule type" value="Genomic_DNA"/>
</dbReference>
<comment type="similarity">
    <text evidence="1">Belongs to the heme oxygenase family.</text>
</comment>
<comment type="caution">
    <text evidence="9">The sequence shown here is derived from an EMBL/GenBank/DDBJ whole genome shotgun (WGS) entry which is preliminary data.</text>
</comment>
<keyword evidence="8" id="KW-0812">Transmembrane</keyword>
<dbReference type="PANTHER" id="PTHR35703:SF2">
    <property type="entry name" value="HEME OXYGENASE 1, CHLOROPLASTIC-RELATED"/>
    <property type="match status" value="1"/>
</dbReference>
<evidence type="ECO:0000256" key="2">
    <source>
        <dbReference type="ARBA" id="ARBA00012360"/>
    </source>
</evidence>
<dbReference type="InterPro" id="IPR016951">
    <property type="entry name" value="Haem_Oase_decyc_pln"/>
</dbReference>
<keyword evidence="10" id="KW-1185">Reference proteome</keyword>
<feature type="transmembrane region" description="Helical" evidence="8">
    <location>
        <begin position="323"/>
        <end position="342"/>
    </location>
</feature>
<keyword evidence="3" id="KW-0349">Heme</keyword>
<evidence type="ECO:0000256" key="4">
    <source>
        <dbReference type="ARBA" id="ARBA00022723"/>
    </source>
</evidence>
<evidence type="ECO:0000256" key="6">
    <source>
        <dbReference type="ARBA" id="ARBA00023004"/>
    </source>
</evidence>
<dbReference type="InterPro" id="IPR007832">
    <property type="entry name" value="RNA_pol_Rpc34"/>
</dbReference>
<dbReference type="InterPro" id="IPR036388">
    <property type="entry name" value="WH-like_DNA-bd_sf"/>
</dbReference>
<evidence type="ECO:0000256" key="3">
    <source>
        <dbReference type="ARBA" id="ARBA00022617"/>
    </source>
</evidence>
<keyword evidence="4" id="KW-0479">Metal-binding</keyword>
<dbReference type="OrthoDB" id="613763at2759"/>
<dbReference type="InterPro" id="IPR036390">
    <property type="entry name" value="WH_DNA-bd_sf"/>
</dbReference>
<dbReference type="Proteomes" id="UP001141806">
    <property type="component" value="Unassembled WGS sequence"/>
</dbReference>
<dbReference type="SUPFAM" id="SSF48613">
    <property type="entry name" value="Heme oxygenase-like"/>
    <property type="match status" value="1"/>
</dbReference>
<name>A0A9Q0JX33_9MAGN</name>
<dbReference type="Pfam" id="PF05158">
    <property type="entry name" value="RNA_pol_Rpc34"/>
    <property type="match status" value="1"/>
</dbReference>
<dbReference type="SUPFAM" id="SSF46785">
    <property type="entry name" value="Winged helix' DNA-binding domain"/>
    <property type="match status" value="1"/>
</dbReference>
<keyword evidence="6" id="KW-0408">Iron</keyword>
<dbReference type="GO" id="GO:0004392">
    <property type="term" value="F:heme oxygenase (decyclizing) activity"/>
    <property type="evidence" value="ECO:0007669"/>
    <property type="project" value="UniProtKB-EC"/>
</dbReference>
<organism evidence="9 10">
    <name type="scientific">Protea cynaroides</name>
    <dbReference type="NCBI Taxonomy" id="273540"/>
    <lineage>
        <taxon>Eukaryota</taxon>
        <taxon>Viridiplantae</taxon>
        <taxon>Streptophyta</taxon>
        <taxon>Embryophyta</taxon>
        <taxon>Tracheophyta</taxon>
        <taxon>Spermatophyta</taxon>
        <taxon>Magnoliopsida</taxon>
        <taxon>Proteales</taxon>
        <taxon>Proteaceae</taxon>
        <taxon>Protea</taxon>
    </lineage>
</organism>
<proteinExistence type="inferred from homology"/>
<reference evidence="9" key="1">
    <citation type="journal article" date="2023" name="Plant J.">
        <title>The genome of the king protea, Protea cynaroides.</title>
        <authorList>
            <person name="Chang J."/>
            <person name="Duong T.A."/>
            <person name="Schoeman C."/>
            <person name="Ma X."/>
            <person name="Roodt D."/>
            <person name="Barker N."/>
            <person name="Li Z."/>
            <person name="Van de Peer Y."/>
            <person name="Mizrachi E."/>
        </authorList>
    </citation>
    <scope>NUCLEOTIDE SEQUENCE</scope>
    <source>
        <tissue evidence="9">Young leaves</tissue>
    </source>
</reference>
<evidence type="ECO:0000256" key="5">
    <source>
        <dbReference type="ARBA" id="ARBA00023002"/>
    </source>
</evidence>
<dbReference type="InterPro" id="IPR016084">
    <property type="entry name" value="Haem_Oase-like_multi-hlx"/>
</dbReference>
<keyword evidence="5" id="KW-0560">Oxidoreductase</keyword>
<dbReference type="AlphaFoldDB" id="A0A9Q0JX33"/>
<dbReference type="GO" id="GO:0046872">
    <property type="term" value="F:metal ion binding"/>
    <property type="evidence" value="ECO:0007669"/>
    <property type="project" value="UniProtKB-KW"/>
</dbReference>
<evidence type="ECO:0000256" key="7">
    <source>
        <dbReference type="SAM" id="MobiDB-lite"/>
    </source>
</evidence>
<feature type="region of interest" description="Disordered" evidence="7">
    <location>
        <begin position="41"/>
        <end position="61"/>
    </location>
</feature>
<accession>A0A9Q0JX33</accession>
<dbReference type="EC" id="1.14.14.18" evidence="2"/>
<dbReference type="GO" id="GO:0006788">
    <property type="term" value="P:heme oxidation"/>
    <property type="evidence" value="ECO:0007669"/>
    <property type="project" value="InterPro"/>
</dbReference>
<keyword evidence="8" id="KW-1133">Transmembrane helix</keyword>
<evidence type="ECO:0000256" key="8">
    <source>
        <dbReference type="SAM" id="Phobius"/>
    </source>
</evidence>
<dbReference type="CDD" id="cd19165">
    <property type="entry name" value="HemeO"/>
    <property type="match status" value="1"/>
</dbReference>
<dbReference type="GO" id="GO:0006383">
    <property type="term" value="P:transcription by RNA polymerase III"/>
    <property type="evidence" value="ECO:0007669"/>
    <property type="project" value="InterPro"/>
</dbReference>
<dbReference type="GO" id="GO:0010024">
    <property type="term" value="P:phytochromobilin biosynthetic process"/>
    <property type="evidence" value="ECO:0007669"/>
    <property type="project" value="TreeGrafter"/>
</dbReference>
<dbReference type="Gene3D" id="1.20.910.10">
    <property type="entry name" value="Heme oxygenase-like"/>
    <property type="match status" value="1"/>
</dbReference>
<evidence type="ECO:0000313" key="10">
    <source>
        <dbReference type="Proteomes" id="UP001141806"/>
    </source>
</evidence>